<name>A0A818UCU5_9BILA</name>
<feature type="region of interest" description="Disordered" evidence="1">
    <location>
        <begin position="1"/>
        <end position="44"/>
    </location>
</feature>
<dbReference type="EMBL" id="CAJOBQ010003445">
    <property type="protein sequence ID" value="CAF4606620.1"/>
    <property type="molecule type" value="Genomic_DNA"/>
</dbReference>
<gene>
    <name evidence="2" type="ORF">FME351_LOCUS27597</name>
    <name evidence="3" type="ORF">TSG867_LOCUS28169</name>
</gene>
<evidence type="ECO:0000313" key="3">
    <source>
        <dbReference type="EMBL" id="CAF4606620.1"/>
    </source>
</evidence>
<dbReference type="AlphaFoldDB" id="A0A818UCU5"/>
<evidence type="ECO:0000256" key="1">
    <source>
        <dbReference type="SAM" id="MobiDB-lite"/>
    </source>
</evidence>
<proteinExistence type="predicted"/>
<feature type="compositionally biased region" description="Basic and acidic residues" evidence="1">
    <location>
        <begin position="29"/>
        <end position="38"/>
    </location>
</feature>
<comment type="caution">
    <text evidence="2">The sequence shown here is derived from an EMBL/GenBank/DDBJ whole genome shotgun (WGS) entry which is preliminary data.</text>
</comment>
<evidence type="ECO:0000313" key="4">
    <source>
        <dbReference type="Proteomes" id="UP000663869"/>
    </source>
</evidence>
<organism evidence="2 4">
    <name type="scientific">Rotaria socialis</name>
    <dbReference type="NCBI Taxonomy" id="392032"/>
    <lineage>
        <taxon>Eukaryota</taxon>
        <taxon>Metazoa</taxon>
        <taxon>Spiralia</taxon>
        <taxon>Gnathifera</taxon>
        <taxon>Rotifera</taxon>
        <taxon>Eurotatoria</taxon>
        <taxon>Bdelloidea</taxon>
        <taxon>Philodinida</taxon>
        <taxon>Philodinidae</taxon>
        <taxon>Rotaria</taxon>
    </lineage>
</organism>
<accession>A0A818UCU5</accession>
<feature type="compositionally biased region" description="Polar residues" evidence="1">
    <location>
        <begin position="1"/>
        <end position="15"/>
    </location>
</feature>
<reference evidence="2" key="1">
    <citation type="submission" date="2021-02" db="EMBL/GenBank/DDBJ databases">
        <authorList>
            <person name="Nowell W R."/>
        </authorList>
    </citation>
    <scope>NUCLEOTIDE SEQUENCE</scope>
</reference>
<dbReference type="Proteomes" id="UP000663862">
    <property type="component" value="Unassembled WGS sequence"/>
</dbReference>
<evidence type="ECO:0000313" key="2">
    <source>
        <dbReference type="EMBL" id="CAF3699249.1"/>
    </source>
</evidence>
<sequence length="100" mass="11450">MASNFPSGENDSQRYSDIAEELRTSPSHFQDEPEKEVTETQSTVKLSYQQKELTDAKMQLIRNEALIEEQCTELDLSDDEITHEGGLNIEEIIQNNQVTF</sequence>
<protein>
    <submittedName>
        <fullName evidence="2">Uncharacterized protein</fullName>
    </submittedName>
</protein>
<dbReference type="EMBL" id="CAJNYU010003751">
    <property type="protein sequence ID" value="CAF3699249.1"/>
    <property type="molecule type" value="Genomic_DNA"/>
</dbReference>
<dbReference type="Proteomes" id="UP000663869">
    <property type="component" value="Unassembled WGS sequence"/>
</dbReference>